<keyword evidence="3" id="KW-1185">Reference proteome</keyword>
<evidence type="ECO:0000256" key="1">
    <source>
        <dbReference type="SAM" id="MobiDB-lite"/>
    </source>
</evidence>
<comment type="caution">
    <text evidence="2">The sequence shown here is derived from an EMBL/GenBank/DDBJ whole genome shotgun (WGS) entry which is preliminary data.</text>
</comment>
<sequence>MHRAASGKRRLRLIHPPRHCPVGAWGNRTAAGKVPFVAFGELGGATATSVAPRPLAGSGHCRPPTSAPPLALLAMAPPVLANRPPAKWPVKARTHITTPVAGSRVRTRDSYTGGG</sequence>
<reference evidence="3" key="1">
    <citation type="journal article" date="2019" name="Int. J. Syst. Evol. Microbiol.">
        <title>The Global Catalogue of Microorganisms (GCM) 10K type strain sequencing project: providing services to taxonomists for standard genome sequencing and annotation.</title>
        <authorList>
            <consortium name="The Broad Institute Genomics Platform"/>
            <consortium name="The Broad Institute Genome Sequencing Center for Infectious Disease"/>
            <person name="Wu L."/>
            <person name="Ma J."/>
        </authorList>
    </citation>
    <scope>NUCLEOTIDE SEQUENCE [LARGE SCALE GENOMIC DNA]</scope>
    <source>
        <strain evidence="3">JCM 17137</strain>
    </source>
</reference>
<dbReference type="EMBL" id="BAABDD010000013">
    <property type="protein sequence ID" value="GAA3749378.1"/>
    <property type="molecule type" value="Genomic_DNA"/>
</dbReference>
<dbReference type="Proteomes" id="UP001500908">
    <property type="component" value="Unassembled WGS sequence"/>
</dbReference>
<proteinExistence type="predicted"/>
<gene>
    <name evidence="2" type="ORF">GCM10022402_30720</name>
</gene>
<feature type="region of interest" description="Disordered" evidence="1">
    <location>
        <begin position="83"/>
        <end position="115"/>
    </location>
</feature>
<evidence type="ECO:0000313" key="2">
    <source>
        <dbReference type="EMBL" id="GAA3749378.1"/>
    </source>
</evidence>
<accession>A0ABP7G1N8</accession>
<name>A0ABP7G1N8_9ACTN</name>
<organism evidence="2 3">
    <name type="scientific">Salinactinospora qingdaonensis</name>
    <dbReference type="NCBI Taxonomy" id="702744"/>
    <lineage>
        <taxon>Bacteria</taxon>
        <taxon>Bacillati</taxon>
        <taxon>Actinomycetota</taxon>
        <taxon>Actinomycetes</taxon>
        <taxon>Streptosporangiales</taxon>
        <taxon>Nocardiopsidaceae</taxon>
        <taxon>Salinactinospora</taxon>
    </lineage>
</organism>
<evidence type="ECO:0000313" key="3">
    <source>
        <dbReference type="Proteomes" id="UP001500908"/>
    </source>
</evidence>
<protein>
    <submittedName>
        <fullName evidence="2">Uncharacterized protein</fullName>
    </submittedName>
</protein>